<dbReference type="PANTHER" id="PTHR41309:SF2">
    <property type="entry name" value="MEMBRANE PROTEIN"/>
    <property type="match status" value="1"/>
</dbReference>
<dbReference type="InterPro" id="IPR025699">
    <property type="entry name" value="ABC2_memb-like"/>
</dbReference>
<dbReference type="EMBL" id="JABTTE010000003">
    <property type="protein sequence ID" value="NSL50813.1"/>
    <property type="molecule type" value="Genomic_DNA"/>
</dbReference>
<feature type="transmembrane region" description="Helical" evidence="1">
    <location>
        <begin position="187"/>
        <end position="210"/>
    </location>
</feature>
<feature type="transmembrane region" description="Helical" evidence="1">
    <location>
        <begin position="77"/>
        <end position="102"/>
    </location>
</feature>
<dbReference type="Pfam" id="PF13346">
    <property type="entry name" value="ABC2_membrane_5"/>
    <property type="match status" value="1"/>
</dbReference>
<dbReference type="PANTHER" id="PTHR41309">
    <property type="entry name" value="MEMBRANE PROTEIN-RELATED"/>
    <property type="match status" value="1"/>
</dbReference>
<proteinExistence type="predicted"/>
<keyword evidence="1" id="KW-0472">Membrane</keyword>
<evidence type="ECO:0000313" key="3">
    <source>
        <dbReference type="Proteomes" id="UP000625804"/>
    </source>
</evidence>
<protein>
    <submittedName>
        <fullName evidence="2">ABC-2 transporter permease</fullName>
    </submittedName>
</protein>
<comment type="caution">
    <text evidence="2">The sequence shown here is derived from an EMBL/GenBank/DDBJ whole genome shotgun (WGS) entry which is preliminary data.</text>
</comment>
<dbReference type="Proteomes" id="UP000625804">
    <property type="component" value="Unassembled WGS sequence"/>
</dbReference>
<reference evidence="2" key="1">
    <citation type="submission" date="2020-06" db="EMBL/GenBank/DDBJ databases">
        <title>A novel thermopfilic bacterium from Erzurum, Turkey.</title>
        <authorList>
            <person name="Adiguzel A."/>
            <person name="Ay H."/>
            <person name="Baltaci M.O."/>
        </authorList>
    </citation>
    <scope>NUCLEOTIDE SEQUENCE</scope>
    <source>
        <strain evidence="2">P2</strain>
    </source>
</reference>
<keyword evidence="3" id="KW-1185">Reference proteome</keyword>
<dbReference type="AlphaFoldDB" id="A0A8J8KB91"/>
<feature type="transmembrane region" description="Helical" evidence="1">
    <location>
        <begin position="150"/>
        <end position="167"/>
    </location>
</feature>
<keyword evidence="1" id="KW-1133">Transmembrane helix</keyword>
<name>A0A8J8KB91_9BACI</name>
<feature type="transmembrane region" description="Helical" evidence="1">
    <location>
        <begin position="118"/>
        <end position="138"/>
    </location>
</feature>
<keyword evidence="1" id="KW-0812">Transmembrane</keyword>
<organism evidence="2 3">
    <name type="scientific">Calidifontibacillus erzurumensis</name>
    <dbReference type="NCBI Taxonomy" id="2741433"/>
    <lineage>
        <taxon>Bacteria</taxon>
        <taxon>Bacillati</taxon>
        <taxon>Bacillota</taxon>
        <taxon>Bacilli</taxon>
        <taxon>Bacillales</taxon>
        <taxon>Bacillaceae</taxon>
        <taxon>Calidifontibacillus/Schinkia group</taxon>
        <taxon>Calidifontibacillus</taxon>
    </lineage>
</organism>
<dbReference type="RefSeq" id="WP_173730021.1">
    <property type="nucleotide sequence ID" value="NZ_JABTTE010000003.1"/>
</dbReference>
<accession>A0A8J8KB91</accession>
<gene>
    <name evidence="2" type="ORF">HR057_03420</name>
</gene>
<evidence type="ECO:0000313" key="2">
    <source>
        <dbReference type="EMBL" id="NSL50813.1"/>
    </source>
</evidence>
<feature type="transmembrane region" description="Helical" evidence="1">
    <location>
        <begin position="16"/>
        <end position="33"/>
    </location>
</feature>
<evidence type="ECO:0000256" key="1">
    <source>
        <dbReference type="SAM" id="Phobius"/>
    </source>
</evidence>
<sequence length="215" mass="24634">MYHLIKKDLLIQKKNLFIVCLLIIFFLATLSNIGPAGFTISVLAISYSLLLCASQIDEKNNSDIVLISLPIKKQTIVLSKYISVYVYLLFAIVMNCLVYFLVKLLQIPLKYEWLTTEGIIGAIIGSTIFASISLPLIFKWGYIKSRFPNYIIFFIFIIGSVSVVNNMDYYSKTKLMEFFIQQSKIELIGILVAITIVISIISYLISLEFYKNREY</sequence>